<organism evidence="2">
    <name type="scientific">Tanacetum cinerariifolium</name>
    <name type="common">Dalmatian daisy</name>
    <name type="synonym">Chrysanthemum cinerariifolium</name>
    <dbReference type="NCBI Taxonomy" id="118510"/>
    <lineage>
        <taxon>Eukaryota</taxon>
        <taxon>Viridiplantae</taxon>
        <taxon>Streptophyta</taxon>
        <taxon>Embryophyta</taxon>
        <taxon>Tracheophyta</taxon>
        <taxon>Spermatophyta</taxon>
        <taxon>Magnoliopsida</taxon>
        <taxon>eudicotyledons</taxon>
        <taxon>Gunneridae</taxon>
        <taxon>Pentapetalae</taxon>
        <taxon>asterids</taxon>
        <taxon>campanulids</taxon>
        <taxon>Asterales</taxon>
        <taxon>Asteraceae</taxon>
        <taxon>Asteroideae</taxon>
        <taxon>Anthemideae</taxon>
        <taxon>Anthemidinae</taxon>
        <taxon>Tanacetum</taxon>
    </lineage>
</organism>
<dbReference type="EMBL" id="BKCJ011013030">
    <property type="protein sequence ID" value="GFC66879.1"/>
    <property type="molecule type" value="Genomic_DNA"/>
</dbReference>
<protein>
    <recommendedName>
        <fullName evidence="1">Endonuclease/exonuclease/phosphatase domain-containing protein</fullName>
    </recommendedName>
</protein>
<evidence type="ECO:0000259" key="1">
    <source>
        <dbReference type="Pfam" id="PF03372"/>
    </source>
</evidence>
<dbReference type="Gene3D" id="3.60.10.10">
    <property type="entry name" value="Endonuclease/exonuclease/phosphatase"/>
    <property type="match status" value="1"/>
</dbReference>
<accession>A0A699QKE7</accession>
<dbReference type="SUPFAM" id="SSF56219">
    <property type="entry name" value="DNase I-like"/>
    <property type="match status" value="1"/>
</dbReference>
<dbReference type="InterPro" id="IPR036691">
    <property type="entry name" value="Endo/exonu/phosph_ase_sf"/>
</dbReference>
<dbReference type="Pfam" id="PF03372">
    <property type="entry name" value="Exo_endo_phos"/>
    <property type="match status" value="1"/>
</dbReference>
<proteinExistence type="predicted"/>
<sequence>NLDAVDVVLVSQSNQVMHVNVLHKATGKTIYCSFVYARNLPKERRFLWTDLNIHKLVTRGKPWILLGDFNVVLDLEDTLAGSSQLSSPMCEFKDCVSNIKVMDLNSSGLHYTWNQKPRGGGGLFKKLDRIMRNIKFIDTFLRSYALFQPYWISDHSFAVLKIPNLPFTKPKPFKFYNFLTHKSQFLEPLRKILHDQGNLHDKVTKLRHELDEVQKPVYINPIDQVIREEASMYVQAFMKAKLDEELFLKQKAKI</sequence>
<dbReference type="AlphaFoldDB" id="A0A699QKE7"/>
<feature type="non-terminal residue" evidence="2">
    <location>
        <position position="254"/>
    </location>
</feature>
<feature type="non-terminal residue" evidence="2">
    <location>
        <position position="1"/>
    </location>
</feature>
<comment type="caution">
    <text evidence="2">The sequence shown here is derived from an EMBL/GenBank/DDBJ whole genome shotgun (WGS) entry which is preliminary data.</text>
</comment>
<gene>
    <name evidence="2" type="ORF">Tci_838849</name>
</gene>
<dbReference type="GO" id="GO:0003824">
    <property type="term" value="F:catalytic activity"/>
    <property type="evidence" value="ECO:0007669"/>
    <property type="project" value="InterPro"/>
</dbReference>
<dbReference type="PANTHER" id="PTHR33710">
    <property type="entry name" value="BNAC02G09200D PROTEIN"/>
    <property type="match status" value="1"/>
</dbReference>
<dbReference type="PANTHER" id="PTHR33710:SF71">
    <property type="entry name" value="ENDONUCLEASE_EXONUCLEASE_PHOSPHATASE DOMAIN-CONTAINING PROTEIN"/>
    <property type="match status" value="1"/>
</dbReference>
<feature type="domain" description="Endonuclease/exonuclease/phosphatase" evidence="1">
    <location>
        <begin position="31"/>
        <end position="155"/>
    </location>
</feature>
<name>A0A699QKE7_TANCI</name>
<reference evidence="2" key="1">
    <citation type="journal article" date="2019" name="Sci. Rep.">
        <title>Draft genome of Tanacetum cinerariifolium, the natural source of mosquito coil.</title>
        <authorList>
            <person name="Yamashiro T."/>
            <person name="Shiraishi A."/>
            <person name="Satake H."/>
            <person name="Nakayama K."/>
        </authorList>
    </citation>
    <scope>NUCLEOTIDE SEQUENCE</scope>
</reference>
<evidence type="ECO:0000313" key="2">
    <source>
        <dbReference type="EMBL" id="GFC66879.1"/>
    </source>
</evidence>
<dbReference type="InterPro" id="IPR005135">
    <property type="entry name" value="Endo/exonuclease/phosphatase"/>
</dbReference>